<keyword evidence="2" id="KW-1185">Reference proteome</keyword>
<gene>
    <name evidence="1" type="ORF">PROAA_1280025</name>
</gene>
<proteinExistence type="predicted"/>
<dbReference type="EMBL" id="FLQY01000033">
    <property type="protein sequence ID" value="SBT04433.1"/>
    <property type="molecule type" value="Genomic_DNA"/>
</dbReference>
<name>A0A1A8XKG9_9RHOO</name>
<protein>
    <submittedName>
        <fullName evidence="1">Uncharacterized protein</fullName>
    </submittedName>
</protein>
<organism evidence="1 2">
    <name type="scientific">Candidatus Propionivibrio aalborgensis</name>
    <dbReference type="NCBI Taxonomy" id="1860101"/>
    <lineage>
        <taxon>Bacteria</taxon>
        <taxon>Pseudomonadati</taxon>
        <taxon>Pseudomonadota</taxon>
        <taxon>Betaproteobacteria</taxon>
        <taxon>Rhodocyclales</taxon>
        <taxon>Rhodocyclaceae</taxon>
        <taxon>Propionivibrio</taxon>
    </lineage>
</organism>
<evidence type="ECO:0000313" key="1">
    <source>
        <dbReference type="EMBL" id="SBT04433.1"/>
    </source>
</evidence>
<sequence length="64" mass="7207">MISVVTHAADLTPDKIRQQLALHEEIVHSTIEIHLCPDNPADTLSAEYCCYCEPGVRIRSRSRC</sequence>
<accession>A0A1A8XKG9</accession>
<reference evidence="1 2" key="1">
    <citation type="submission" date="2016-06" db="EMBL/GenBank/DDBJ databases">
        <authorList>
            <person name="Kjaerup R.B."/>
            <person name="Dalgaard T.S."/>
            <person name="Juul-Madsen H.R."/>
        </authorList>
    </citation>
    <scope>NUCLEOTIDE SEQUENCE [LARGE SCALE GENOMIC DNA]</scope>
    <source>
        <strain evidence="1">2</strain>
    </source>
</reference>
<evidence type="ECO:0000313" key="2">
    <source>
        <dbReference type="Proteomes" id="UP000199600"/>
    </source>
</evidence>
<dbReference type="Proteomes" id="UP000199600">
    <property type="component" value="Unassembled WGS sequence"/>
</dbReference>
<dbReference type="AlphaFoldDB" id="A0A1A8XKG9"/>